<organism evidence="2">
    <name type="scientific">Zea mays</name>
    <name type="common">Maize</name>
    <dbReference type="NCBI Taxonomy" id="4577"/>
    <lineage>
        <taxon>Eukaryota</taxon>
        <taxon>Viridiplantae</taxon>
        <taxon>Streptophyta</taxon>
        <taxon>Embryophyta</taxon>
        <taxon>Tracheophyta</taxon>
        <taxon>Spermatophyta</taxon>
        <taxon>Magnoliopsida</taxon>
        <taxon>Liliopsida</taxon>
        <taxon>Poales</taxon>
        <taxon>Poaceae</taxon>
        <taxon>PACMAD clade</taxon>
        <taxon>Panicoideae</taxon>
        <taxon>Andropogonodae</taxon>
        <taxon>Andropogoneae</taxon>
        <taxon>Tripsacinae</taxon>
        <taxon>Zea</taxon>
    </lineage>
</organism>
<evidence type="ECO:0000256" key="1">
    <source>
        <dbReference type="SAM" id="MobiDB-lite"/>
    </source>
</evidence>
<dbReference type="PANTHER" id="PTHR23149">
    <property type="entry name" value="G PATCH DOMAIN CONTAINING PROTEIN"/>
    <property type="match status" value="1"/>
</dbReference>
<feature type="region of interest" description="Disordered" evidence="1">
    <location>
        <begin position="148"/>
        <end position="193"/>
    </location>
</feature>
<accession>A0A1D6JM57</accession>
<dbReference type="GO" id="GO:0003676">
    <property type="term" value="F:nucleic acid binding"/>
    <property type="evidence" value="ECO:0007669"/>
    <property type="project" value="InterPro"/>
</dbReference>
<dbReference type="EMBL" id="CM007647">
    <property type="protein sequence ID" value="ONL93154.1"/>
    <property type="molecule type" value="Genomic_DNA"/>
</dbReference>
<dbReference type="Pfam" id="PF01585">
    <property type="entry name" value="G-patch"/>
    <property type="match status" value="1"/>
</dbReference>
<evidence type="ECO:0000313" key="2">
    <source>
        <dbReference type="EMBL" id="ONL93154.1"/>
    </source>
</evidence>
<feature type="compositionally biased region" description="Basic and acidic residues" evidence="1">
    <location>
        <begin position="160"/>
        <end position="173"/>
    </location>
</feature>
<dbReference type="InterPro" id="IPR050656">
    <property type="entry name" value="PINX1"/>
</dbReference>
<dbReference type="PANTHER" id="PTHR23149:SF9">
    <property type="entry name" value="G PATCH DOMAIN-CONTAINING PROTEIN 4"/>
    <property type="match status" value="1"/>
</dbReference>
<dbReference type="PROSITE" id="PS50174">
    <property type="entry name" value="G_PATCH"/>
    <property type="match status" value="1"/>
</dbReference>
<feature type="region of interest" description="Disordered" evidence="1">
    <location>
        <begin position="1"/>
        <end position="59"/>
    </location>
</feature>
<gene>
    <name evidence="2" type="ORF">ZEAMMB73_Zm00001d027444</name>
</gene>
<reference evidence="2" key="1">
    <citation type="submission" date="2015-12" db="EMBL/GenBank/DDBJ databases">
        <title>Update maize B73 reference genome by single molecule sequencing technologies.</title>
        <authorList>
            <consortium name="Maize Genome Sequencing Project"/>
            <person name="Ware D."/>
        </authorList>
    </citation>
    <scope>NUCLEOTIDE SEQUENCE [LARGE SCALE GENOMIC DNA]</scope>
    <source>
        <tissue evidence="2">Seedling</tissue>
    </source>
</reference>
<dbReference type="SMART" id="SM00443">
    <property type="entry name" value="G_patch"/>
    <property type="match status" value="1"/>
</dbReference>
<dbReference type="ExpressionAtlas" id="A0A1D6JM57">
    <property type="expression patterns" value="baseline and differential"/>
</dbReference>
<dbReference type="AlphaFoldDB" id="A0A1D6JM57"/>
<name>A0A1D6JM57_MAIZE</name>
<sequence length="286" mass="31557">MGAITNPPSPNIEAKSTASKRPTRIARVSSLPPPATQERARLLPGGGEAATIQRSRGAMAAPEAPACYVGIARQSAAFRLMKQMGWEEGEGLGKDKQGIKGHVRVKNKQDTLGVGVDSPHNKWVYDTTQFDNILKKLKVQSANPVQEEVAAVESDSPDITPKKDKSAKHEVTKVTRPQGRYKKRERGKSVNSYSATDLQGILVRKNEDNSKVDQKLEPTCLDEPDPIICLDAVSAHFSICKWEFSLCVKDFRAPAARNMLLRRPHTHSWLAKLQNKPQKESAWAGF</sequence>
<protein>
    <submittedName>
        <fullName evidence="2">D111/G-patch domain-containing protein</fullName>
    </submittedName>
</protein>
<proteinExistence type="predicted"/>
<dbReference type="InterPro" id="IPR000467">
    <property type="entry name" value="G_patch_dom"/>
</dbReference>